<proteinExistence type="predicted"/>
<dbReference type="VEuPathDB" id="CryptoDB:Vbra_3240"/>
<accession>A0A0G4G892</accession>
<gene>
    <name evidence="2" type="ORF">Vbra_3240</name>
</gene>
<dbReference type="EMBL" id="CDMY01000592">
    <property type="protein sequence ID" value="CEM24960.1"/>
    <property type="molecule type" value="Genomic_DNA"/>
</dbReference>
<dbReference type="InParanoid" id="A0A0G4G892"/>
<evidence type="ECO:0000313" key="2">
    <source>
        <dbReference type="EMBL" id="CEM24960.1"/>
    </source>
</evidence>
<sequence>MHLRISKLYPASPKVHRRRNRTRPPLPRPRPSRFLPPFILLRTQAVSKALQAEAGLISVLIEAVKYDFFFVVDRITMRHFEPLLYKLTGPVSKVLQDIDEAHGCLSPRKTLLRPVFRKRPPLPESSSKKPGISGMKYDRSMEDGHWALLPPF</sequence>
<protein>
    <submittedName>
        <fullName evidence="2">Uncharacterized protein</fullName>
    </submittedName>
</protein>
<dbReference type="Proteomes" id="UP000041254">
    <property type="component" value="Unassembled WGS sequence"/>
</dbReference>
<dbReference type="AlphaFoldDB" id="A0A0G4G892"/>
<evidence type="ECO:0000256" key="1">
    <source>
        <dbReference type="SAM" id="MobiDB-lite"/>
    </source>
</evidence>
<organism evidence="2 3">
    <name type="scientific">Vitrella brassicaformis (strain CCMP3155)</name>
    <dbReference type="NCBI Taxonomy" id="1169540"/>
    <lineage>
        <taxon>Eukaryota</taxon>
        <taxon>Sar</taxon>
        <taxon>Alveolata</taxon>
        <taxon>Colpodellida</taxon>
        <taxon>Vitrellaceae</taxon>
        <taxon>Vitrella</taxon>
    </lineage>
</organism>
<name>A0A0G4G892_VITBC</name>
<feature type="region of interest" description="Disordered" evidence="1">
    <location>
        <begin position="1"/>
        <end position="31"/>
    </location>
</feature>
<feature type="region of interest" description="Disordered" evidence="1">
    <location>
        <begin position="117"/>
        <end position="136"/>
    </location>
</feature>
<evidence type="ECO:0000313" key="3">
    <source>
        <dbReference type="Proteomes" id="UP000041254"/>
    </source>
</evidence>
<reference evidence="2 3" key="1">
    <citation type="submission" date="2014-11" db="EMBL/GenBank/DDBJ databases">
        <authorList>
            <person name="Zhu J."/>
            <person name="Qi W."/>
            <person name="Song R."/>
        </authorList>
    </citation>
    <scope>NUCLEOTIDE SEQUENCE [LARGE SCALE GENOMIC DNA]</scope>
</reference>
<keyword evidence="3" id="KW-1185">Reference proteome</keyword>